<feature type="non-terminal residue" evidence="5">
    <location>
        <position position="269"/>
    </location>
</feature>
<dbReference type="Pfam" id="PF03328">
    <property type="entry name" value="HpcH_HpaI"/>
    <property type="match status" value="1"/>
</dbReference>
<protein>
    <recommendedName>
        <fullName evidence="4">HpcH/HpaI aldolase/citrate lyase domain-containing protein</fullName>
    </recommendedName>
</protein>
<sequence length="269" mass="30366">MDNTMPARIPDRLKSMLEKQDTLYGIICRDATNIDIELLAQAGYHVIWMDHEHSAQSLSEMLRLSRTIHHLGMVPMLRVSELSRTQIQAALDGGIHILTLPNVENPHQVQQFVRYGKYPPAGERGVSTTNAGADYSLGEDIQQTLQEVNDATHLMIMIESENGFNRLDEILAVDGIDMVTIGPLDWASKMEVYGSAAQQVLRPRIEEVIRSSSQTGKIVAMVALSDADLTRQYHHLGVRIFFIGEDIVMKREKYADTLRENRSVLRQAW</sequence>
<feature type="domain" description="HpcH/HpaI aldolase/citrate lyase" evidence="4">
    <location>
        <begin position="36"/>
        <end position="246"/>
    </location>
</feature>
<dbReference type="GO" id="GO:0016832">
    <property type="term" value="F:aldehyde-lyase activity"/>
    <property type="evidence" value="ECO:0007669"/>
    <property type="project" value="TreeGrafter"/>
</dbReference>
<comment type="similarity">
    <text evidence="1">Belongs to the HpcH/HpaI aldolase family.</text>
</comment>
<proteinExistence type="inferred from homology"/>
<evidence type="ECO:0000256" key="2">
    <source>
        <dbReference type="ARBA" id="ARBA00022723"/>
    </source>
</evidence>
<keyword evidence="3" id="KW-0456">Lyase</keyword>
<evidence type="ECO:0000313" key="5">
    <source>
        <dbReference type="EMBL" id="SVD72830.1"/>
    </source>
</evidence>
<name>A0A382XPR2_9ZZZZ</name>
<dbReference type="PANTHER" id="PTHR30502:SF0">
    <property type="entry name" value="PHOSPHOENOLPYRUVATE CARBOXYLASE FAMILY PROTEIN"/>
    <property type="match status" value="1"/>
</dbReference>
<dbReference type="GO" id="GO:0046872">
    <property type="term" value="F:metal ion binding"/>
    <property type="evidence" value="ECO:0007669"/>
    <property type="project" value="UniProtKB-KW"/>
</dbReference>
<evidence type="ECO:0000256" key="1">
    <source>
        <dbReference type="ARBA" id="ARBA00005568"/>
    </source>
</evidence>
<dbReference type="InterPro" id="IPR050251">
    <property type="entry name" value="HpcH-HpaI_aldolase"/>
</dbReference>
<reference evidence="5" key="1">
    <citation type="submission" date="2018-05" db="EMBL/GenBank/DDBJ databases">
        <authorList>
            <person name="Lanie J.A."/>
            <person name="Ng W.-L."/>
            <person name="Kazmierczak K.M."/>
            <person name="Andrzejewski T.M."/>
            <person name="Davidsen T.M."/>
            <person name="Wayne K.J."/>
            <person name="Tettelin H."/>
            <person name="Glass J.I."/>
            <person name="Rusch D."/>
            <person name="Podicherti R."/>
            <person name="Tsui H.-C.T."/>
            <person name="Winkler M.E."/>
        </authorList>
    </citation>
    <scope>NUCLEOTIDE SEQUENCE</scope>
</reference>
<dbReference type="InterPro" id="IPR005000">
    <property type="entry name" value="Aldolase/citrate-lyase_domain"/>
</dbReference>
<dbReference type="EMBL" id="UINC01169341">
    <property type="protein sequence ID" value="SVD72830.1"/>
    <property type="molecule type" value="Genomic_DNA"/>
</dbReference>
<accession>A0A382XPR2</accession>
<dbReference type="GO" id="GO:0005737">
    <property type="term" value="C:cytoplasm"/>
    <property type="evidence" value="ECO:0007669"/>
    <property type="project" value="TreeGrafter"/>
</dbReference>
<dbReference type="AlphaFoldDB" id="A0A382XPR2"/>
<evidence type="ECO:0000256" key="3">
    <source>
        <dbReference type="ARBA" id="ARBA00023239"/>
    </source>
</evidence>
<dbReference type="PANTHER" id="PTHR30502">
    <property type="entry name" value="2-KETO-3-DEOXY-L-RHAMNONATE ALDOLASE"/>
    <property type="match status" value="1"/>
</dbReference>
<keyword evidence="2" id="KW-0479">Metal-binding</keyword>
<gene>
    <name evidence="5" type="ORF">METZ01_LOCUS425684</name>
</gene>
<evidence type="ECO:0000259" key="4">
    <source>
        <dbReference type="Pfam" id="PF03328"/>
    </source>
</evidence>
<dbReference type="InterPro" id="IPR040442">
    <property type="entry name" value="Pyrv_kinase-like_dom_sf"/>
</dbReference>
<dbReference type="InterPro" id="IPR015813">
    <property type="entry name" value="Pyrv/PenolPyrv_kinase-like_dom"/>
</dbReference>
<dbReference type="SUPFAM" id="SSF51621">
    <property type="entry name" value="Phosphoenolpyruvate/pyruvate domain"/>
    <property type="match status" value="1"/>
</dbReference>
<dbReference type="Gene3D" id="3.20.20.60">
    <property type="entry name" value="Phosphoenolpyruvate-binding domains"/>
    <property type="match status" value="1"/>
</dbReference>
<organism evidence="5">
    <name type="scientific">marine metagenome</name>
    <dbReference type="NCBI Taxonomy" id="408172"/>
    <lineage>
        <taxon>unclassified sequences</taxon>
        <taxon>metagenomes</taxon>
        <taxon>ecological metagenomes</taxon>
    </lineage>
</organism>